<dbReference type="RefSeq" id="WP_084046225.1">
    <property type="nucleotide sequence ID" value="NZ_FWWU01000006.1"/>
</dbReference>
<dbReference type="Proteomes" id="UP000192582">
    <property type="component" value="Unassembled WGS sequence"/>
</dbReference>
<proteinExistence type="predicted"/>
<evidence type="ECO:0000313" key="2">
    <source>
        <dbReference type="EMBL" id="SMB82598.1"/>
    </source>
</evidence>
<name>A0A1W1UN86_9DEIO</name>
<reference evidence="2 3" key="1">
    <citation type="submission" date="2017-04" db="EMBL/GenBank/DDBJ databases">
        <authorList>
            <person name="Afonso C.L."/>
            <person name="Miller P.J."/>
            <person name="Scott M.A."/>
            <person name="Spackman E."/>
            <person name="Goraichik I."/>
            <person name="Dimitrov K.M."/>
            <person name="Suarez D.L."/>
            <person name="Swayne D.E."/>
        </authorList>
    </citation>
    <scope>NUCLEOTIDE SEQUENCE [LARGE SCALE GENOMIC DNA]</scope>
    <source>
        <strain evidence="2 3">KR-140</strain>
    </source>
</reference>
<protein>
    <recommendedName>
        <fullName evidence="4">Alpha/beta hydrolase</fullName>
    </recommendedName>
</protein>
<evidence type="ECO:0008006" key="4">
    <source>
        <dbReference type="Google" id="ProtNLM"/>
    </source>
</evidence>
<evidence type="ECO:0000313" key="3">
    <source>
        <dbReference type="Proteomes" id="UP000192582"/>
    </source>
</evidence>
<dbReference type="OrthoDB" id="5624957at2"/>
<dbReference type="EMBL" id="FWWU01000006">
    <property type="protein sequence ID" value="SMB82598.1"/>
    <property type="molecule type" value="Genomic_DNA"/>
</dbReference>
<accession>A0A1W1UN86</accession>
<sequence>MLRPSPARPPRSSTSPARRTLTVFLSLSLALLGGACATSGSALQDSLAGPDSDSNGVRDDLDAFIAASYPAPEQRLRADALRDYARSLQRATVGGEKPNELWLGVQALVGLQTQGEARWTSLAAEVRSRTLNTALRLDAYAAFQNRASAQSGLISSPGASSSGETLAQCQGNCTVILFQNGILTPEERALSSVRALQKLLGSEYRGQRLIYGLNYNPTDGLADFLEVFRQKLGERPGGASEFSRDYGAPDGVEQAVRDVLTRTLSRAITVPRSPSGLLAALSSPASLLHPQAAVPSEQEITAAAEEYVRAYLDRLVNTTVRLRTAVQASTYTDARIAPLTDNIAALLRQGLPVVLVAHSQGNLYAEVVIRELKRREVPLERFRMVGVAVPNDHVPLESRYVTTRSDLVIAALGLVFPVMATNDTSVPPMQKGGAFMGHAFTEVYTNTEHQVALTLKRAIEDAISQLSP</sequence>
<keyword evidence="1" id="KW-0732">Signal</keyword>
<gene>
    <name evidence="2" type="ORF">SAMN00790413_04079</name>
</gene>
<feature type="signal peptide" evidence="1">
    <location>
        <begin position="1"/>
        <end position="37"/>
    </location>
</feature>
<evidence type="ECO:0000256" key="1">
    <source>
        <dbReference type="SAM" id="SignalP"/>
    </source>
</evidence>
<dbReference type="AlphaFoldDB" id="A0A1W1UN86"/>
<keyword evidence="3" id="KW-1185">Reference proteome</keyword>
<organism evidence="2 3">
    <name type="scientific">Deinococcus hopiensis KR-140</name>
    <dbReference type="NCBI Taxonomy" id="695939"/>
    <lineage>
        <taxon>Bacteria</taxon>
        <taxon>Thermotogati</taxon>
        <taxon>Deinococcota</taxon>
        <taxon>Deinococci</taxon>
        <taxon>Deinococcales</taxon>
        <taxon>Deinococcaceae</taxon>
        <taxon>Deinococcus</taxon>
    </lineage>
</organism>
<feature type="chain" id="PRO_5013366044" description="Alpha/beta hydrolase" evidence="1">
    <location>
        <begin position="38"/>
        <end position="468"/>
    </location>
</feature>